<proteinExistence type="inferred from homology"/>
<keyword evidence="5" id="KW-1185">Reference proteome</keyword>
<reference evidence="4" key="1">
    <citation type="submission" date="2022-01" db="EMBL/GenBank/DDBJ databases">
        <title>Genome Sequence Resource for Two Populations of Ditylenchus destructor, the Migratory Endoparasitic Phytonematode.</title>
        <authorList>
            <person name="Zhang H."/>
            <person name="Lin R."/>
            <person name="Xie B."/>
        </authorList>
    </citation>
    <scope>NUCLEOTIDE SEQUENCE</scope>
    <source>
        <strain evidence="4">BazhouSP</strain>
    </source>
</reference>
<evidence type="ECO:0000313" key="5">
    <source>
        <dbReference type="Proteomes" id="UP001201812"/>
    </source>
</evidence>
<feature type="domain" description="C-CAP/cofactor C-like" evidence="3">
    <location>
        <begin position="9"/>
        <end position="163"/>
    </location>
</feature>
<dbReference type="InterPro" id="IPR012945">
    <property type="entry name" value="Tubulin-bd_cofactor_C_dom"/>
</dbReference>
<dbReference type="InterPro" id="IPR016098">
    <property type="entry name" value="CAP/MinC_C"/>
</dbReference>
<dbReference type="InterPro" id="IPR027684">
    <property type="entry name" value="TBCC"/>
</dbReference>
<feature type="region of interest" description="Disordered" evidence="2">
    <location>
        <begin position="1"/>
        <end position="30"/>
    </location>
</feature>
<sequence>MVFTFKNKPINTSSTHSQNTSKETDNAVSTSISKSLTEAYGIEIKDRNNTKENIKADGEPTLLVDNIHNSIICFQFVTKTIHIQNVRNSTLIFLPTKTSILLRNCEKVRLVVAAQQLRAHDSEKLQFYVHYNTAVVIEGCREIAIGPYRLKDIKNYSEQLFDEKTCNECAMIQDFECLAGQSPNWSAMDISKWHEFALDCEAEANSQKEME</sequence>
<comment type="similarity">
    <text evidence="1">Belongs to the TBCC family.</text>
</comment>
<dbReference type="GO" id="GO:0005737">
    <property type="term" value="C:cytoplasm"/>
    <property type="evidence" value="ECO:0007669"/>
    <property type="project" value="TreeGrafter"/>
</dbReference>
<gene>
    <name evidence="4" type="ORF">DdX_01437</name>
</gene>
<dbReference type="PANTHER" id="PTHR15139">
    <property type="entry name" value="TUBULIN FOLDING COFACTOR C"/>
    <property type="match status" value="1"/>
</dbReference>
<dbReference type="AlphaFoldDB" id="A0AAD4NJ79"/>
<dbReference type="EMBL" id="JAKKPZ010000001">
    <property type="protein sequence ID" value="KAI1729211.1"/>
    <property type="molecule type" value="Genomic_DNA"/>
</dbReference>
<dbReference type="Proteomes" id="UP001201812">
    <property type="component" value="Unassembled WGS sequence"/>
</dbReference>
<evidence type="ECO:0000259" key="3">
    <source>
        <dbReference type="PROSITE" id="PS51329"/>
    </source>
</evidence>
<dbReference type="Gene3D" id="2.160.20.70">
    <property type="match status" value="1"/>
</dbReference>
<comment type="caution">
    <text evidence="4">The sequence shown here is derived from an EMBL/GenBank/DDBJ whole genome shotgun (WGS) entry which is preliminary data.</text>
</comment>
<dbReference type="Pfam" id="PF07986">
    <property type="entry name" value="TBCC"/>
    <property type="match status" value="1"/>
</dbReference>
<evidence type="ECO:0000256" key="1">
    <source>
        <dbReference type="ARBA" id="ARBA00008848"/>
    </source>
</evidence>
<evidence type="ECO:0000313" key="4">
    <source>
        <dbReference type="EMBL" id="KAI1729211.1"/>
    </source>
</evidence>
<dbReference type="GO" id="GO:0007021">
    <property type="term" value="P:tubulin complex assembly"/>
    <property type="evidence" value="ECO:0007669"/>
    <property type="project" value="TreeGrafter"/>
</dbReference>
<evidence type="ECO:0000256" key="2">
    <source>
        <dbReference type="SAM" id="MobiDB-lite"/>
    </source>
</evidence>
<dbReference type="PROSITE" id="PS51329">
    <property type="entry name" value="C_CAP_COFACTOR_C"/>
    <property type="match status" value="1"/>
</dbReference>
<accession>A0AAD4NJ79</accession>
<organism evidence="4 5">
    <name type="scientific">Ditylenchus destructor</name>
    <dbReference type="NCBI Taxonomy" id="166010"/>
    <lineage>
        <taxon>Eukaryota</taxon>
        <taxon>Metazoa</taxon>
        <taxon>Ecdysozoa</taxon>
        <taxon>Nematoda</taxon>
        <taxon>Chromadorea</taxon>
        <taxon>Rhabditida</taxon>
        <taxon>Tylenchina</taxon>
        <taxon>Tylenchomorpha</taxon>
        <taxon>Sphaerularioidea</taxon>
        <taxon>Anguinidae</taxon>
        <taxon>Anguininae</taxon>
        <taxon>Ditylenchus</taxon>
    </lineage>
</organism>
<name>A0AAD4NJ79_9BILA</name>
<dbReference type="InterPro" id="IPR017901">
    <property type="entry name" value="C-CAP_CF_C-like"/>
</dbReference>
<dbReference type="GO" id="GO:0007023">
    <property type="term" value="P:post-chaperonin tubulin folding pathway"/>
    <property type="evidence" value="ECO:0007669"/>
    <property type="project" value="InterPro"/>
</dbReference>
<dbReference type="PANTHER" id="PTHR15139:SF0">
    <property type="entry name" value="TUBULIN-SPECIFIC CHAPERONE C"/>
    <property type="match status" value="1"/>
</dbReference>
<feature type="compositionally biased region" description="Polar residues" evidence="2">
    <location>
        <begin position="9"/>
        <end position="30"/>
    </location>
</feature>
<protein>
    <submittedName>
        <fullName evidence="4">Tubulin binding cofactor C domain-containing protein</fullName>
    </submittedName>
</protein>